<comment type="caution">
    <text evidence="6">The sequence shown here is derived from an EMBL/GenBank/DDBJ whole genome shotgun (WGS) entry which is preliminary data.</text>
</comment>
<dbReference type="InterPro" id="IPR013990">
    <property type="entry name" value="WHy-dom"/>
</dbReference>
<dbReference type="PANTHER" id="PTHR31234:SF2">
    <property type="entry name" value="OS05G0199100 PROTEIN"/>
    <property type="match status" value="1"/>
</dbReference>
<name>A0AAV9AFM0_ACOGR</name>
<dbReference type="InterPro" id="IPR044839">
    <property type="entry name" value="NDR1-like"/>
</dbReference>
<dbReference type="SUPFAM" id="SSF117070">
    <property type="entry name" value="LEA14-like"/>
    <property type="match status" value="1"/>
</dbReference>
<evidence type="ECO:0000256" key="1">
    <source>
        <dbReference type="ARBA" id="ARBA00004167"/>
    </source>
</evidence>
<dbReference type="SMART" id="SM00769">
    <property type="entry name" value="WHy"/>
    <property type="match status" value="1"/>
</dbReference>
<evidence type="ECO:0000259" key="5">
    <source>
        <dbReference type="SMART" id="SM00769"/>
    </source>
</evidence>
<dbReference type="EMBL" id="JAUJYN010000009">
    <property type="protein sequence ID" value="KAK1263030.1"/>
    <property type="molecule type" value="Genomic_DNA"/>
</dbReference>
<dbReference type="Gene3D" id="2.60.40.1820">
    <property type="match status" value="1"/>
</dbReference>
<gene>
    <name evidence="6" type="ORF">QJS04_geneDACA008533</name>
</gene>
<keyword evidence="2" id="KW-0812">Transmembrane</keyword>
<keyword evidence="3" id="KW-1133">Transmembrane helix</keyword>
<evidence type="ECO:0000256" key="2">
    <source>
        <dbReference type="ARBA" id="ARBA00022692"/>
    </source>
</evidence>
<organism evidence="6 7">
    <name type="scientific">Acorus gramineus</name>
    <name type="common">Dwarf sweet flag</name>
    <dbReference type="NCBI Taxonomy" id="55184"/>
    <lineage>
        <taxon>Eukaryota</taxon>
        <taxon>Viridiplantae</taxon>
        <taxon>Streptophyta</taxon>
        <taxon>Embryophyta</taxon>
        <taxon>Tracheophyta</taxon>
        <taxon>Spermatophyta</taxon>
        <taxon>Magnoliopsida</taxon>
        <taxon>Liliopsida</taxon>
        <taxon>Acoraceae</taxon>
        <taxon>Acorus</taxon>
    </lineage>
</organism>
<proteinExistence type="predicted"/>
<dbReference type="GO" id="GO:0098542">
    <property type="term" value="P:defense response to other organism"/>
    <property type="evidence" value="ECO:0007669"/>
    <property type="project" value="InterPro"/>
</dbReference>
<feature type="domain" description="Water stress and hypersensitive response" evidence="5">
    <location>
        <begin position="28"/>
        <end position="144"/>
    </location>
</feature>
<reference evidence="6" key="1">
    <citation type="journal article" date="2023" name="Nat. Commun.">
        <title>Diploid and tetraploid genomes of Acorus and the evolution of monocots.</title>
        <authorList>
            <person name="Ma L."/>
            <person name="Liu K.W."/>
            <person name="Li Z."/>
            <person name="Hsiao Y.Y."/>
            <person name="Qi Y."/>
            <person name="Fu T."/>
            <person name="Tang G.D."/>
            <person name="Zhang D."/>
            <person name="Sun W.H."/>
            <person name="Liu D.K."/>
            <person name="Li Y."/>
            <person name="Chen G.Z."/>
            <person name="Liu X.D."/>
            <person name="Liao X.Y."/>
            <person name="Jiang Y.T."/>
            <person name="Yu X."/>
            <person name="Hao Y."/>
            <person name="Huang J."/>
            <person name="Zhao X.W."/>
            <person name="Ke S."/>
            <person name="Chen Y.Y."/>
            <person name="Wu W.L."/>
            <person name="Hsu J.L."/>
            <person name="Lin Y.F."/>
            <person name="Huang M.D."/>
            <person name="Li C.Y."/>
            <person name="Huang L."/>
            <person name="Wang Z.W."/>
            <person name="Zhao X."/>
            <person name="Zhong W.Y."/>
            <person name="Peng D.H."/>
            <person name="Ahmad S."/>
            <person name="Lan S."/>
            <person name="Zhang J.S."/>
            <person name="Tsai W.C."/>
            <person name="Van de Peer Y."/>
            <person name="Liu Z.J."/>
        </authorList>
    </citation>
    <scope>NUCLEOTIDE SEQUENCE</scope>
    <source>
        <strain evidence="6">SCP</strain>
    </source>
</reference>
<dbReference type="GO" id="GO:0016020">
    <property type="term" value="C:membrane"/>
    <property type="evidence" value="ECO:0007669"/>
    <property type="project" value="UniProtKB-SubCell"/>
</dbReference>
<dbReference type="PANTHER" id="PTHR31234">
    <property type="entry name" value="LATE EMBRYOGENESIS ABUNDANT (LEA) HYDROXYPROLINE-RICH GLYCOPROTEIN FAMILY"/>
    <property type="match status" value="1"/>
</dbReference>
<dbReference type="GO" id="GO:0009269">
    <property type="term" value="P:response to desiccation"/>
    <property type="evidence" value="ECO:0007669"/>
    <property type="project" value="InterPro"/>
</dbReference>
<evidence type="ECO:0000256" key="4">
    <source>
        <dbReference type="ARBA" id="ARBA00023136"/>
    </source>
</evidence>
<evidence type="ECO:0000256" key="3">
    <source>
        <dbReference type="ARBA" id="ARBA00022989"/>
    </source>
</evidence>
<accession>A0AAV9AFM0</accession>
<sequence length="179" mass="19337">MIGAATATAATTLLLSKPKDPTFHLISISLSSFHLSLPARLDLDLLLTVHVTNPNPLPISYIPTTLSISYRGSPLASATVCAGSQPPQSCQILHLPARLHGVDLAHHAIDFLSDAAKREVVFEASVNIEGSAGLLWWSHRFCVHVNSHVVIDPVFLSVVEQENRSEMEVSMLPDLAGEF</sequence>
<dbReference type="AlphaFoldDB" id="A0AAV9AFM0"/>
<dbReference type="Proteomes" id="UP001179952">
    <property type="component" value="Unassembled WGS sequence"/>
</dbReference>
<evidence type="ECO:0000313" key="6">
    <source>
        <dbReference type="EMBL" id="KAK1263030.1"/>
    </source>
</evidence>
<protein>
    <recommendedName>
        <fullName evidence="5">Water stress and hypersensitive response domain-containing protein</fullName>
    </recommendedName>
</protein>
<evidence type="ECO:0000313" key="7">
    <source>
        <dbReference type="Proteomes" id="UP001179952"/>
    </source>
</evidence>
<reference evidence="6" key="2">
    <citation type="submission" date="2023-06" db="EMBL/GenBank/DDBJ databases">
        <authorList>
            <person name="Ma L."/>
            <person name="Liu K.-W."/>
            <person name="Li Z."/>
            <person name="Hsiao Y.-Y."/>
            <person name="Qi Y."/>
            <person name="Fu T."/>
            <person name="Tang G."/>
            <person name="Zhang D."/>
            <person name="Sun W.-H."/>
            <person name="Liu D.-K."/>
            <person name="Li Y."/>
            <person name="Chen G.-Z."/>
            <person name="Liu X.-D."/>
            <person name="Liao X.-Y."/>
            <person name="Jiang Y.-T."/>
            <person name="Yu X."/>
            <person name="Hao Y."/>
            <person name="Huang J."/>
            <person name="Zhao X.-W."/>
            <person name="Ke S."/>
            <person name="Chen Y.-Y."/>
            <person name="Wu W.-L."/>
            <person name="Hsu J.-L."/>
            <person name="Lin Y.-F."/>
            <person name="Huang M.-D."/>
            <person name="Li C.-Y."/>
            <person name="Huang L."/>
            <person name="Wang Z.-W."/>
            <person name="Zhao X."/>
            <person name="Zhong W.-Y."/>
            <person name="Peng D.-H."/>
            <person name="Ahmad S."/>
            <person name="Lan S."/>
            <person name="Zhang J.-S."/>
            <person name="Tsai W.-C."/>
            <person name="Van De Peer Y."/>
            <person name="Liu Z.-J."/>
        </authorList>
    </citation>
    <scope>NUCLEOTIDE SEQUENCE</scope>
    <source>
        <strain evidence="6">SCP</strain>
        <tissue evidence="6">Leaves</tissue>
    </source>
</reference>
<dbReference type="InterPro" id="IPR004864">
    <property type="entry name" value="LEA_2"/>
</dbReference>
<keyword evidence="7" id="KW-1185">Reference proteome</keyword>
<comment type="subcellular location">
    <subcellularLocation>
        <location evidence="1">Membrane</location>
        <topology evidence="1">Single-pass membrane protein</topology>
    </subcellularLocation>
</comment>
<dbReference type="Pfam" id="PF03168">
    <property type="entry name" value="LEA_2"/>
    <property type="match status" value="1"/>
</dbReference>
<keyword evidence="4" id="KW-0472">Membrane</keyword>